<feature type="domain" description="HTH arsR-type" evidence="1">
    <location>
        <begin position="5"/>
        <end position="100"/>
    </location>
</feature>
<dbReference type="GO" id="GO:0032791">
    <property type="term" value="F:lead ion binding"/>
    <property type="evidence" value="ECO:0007669"/>
    <property type="project" value="TreeGrafter"/>
</dbReference>
<dbReference type="RefSeq" id="WP_151510306.1">
    <property type="nucleotide sequence ID" value="NZ_VYUA01000008.1"/>
</dbReference>
<dbReference type="InterPro" id="IPR011991">
    <property type="entry name" value="ArsR-like_HTH"/>
</dbReference>
<dbReference type="Proteomes" id="UP000326907">
    <property type="component" value="Unassembled WGS sequence"/>
</dbReference>
<reference evidence="2 3" key="1">
    <citation type="submission" date="2019-09" db="EMBL/GenBank/DDBJ databases">
        <authorList>
            <person name="Liu P."/>
        </authorList>
    </citation>
    <scope>NUCLEOTIDE SEQUENCE [LARGE SCALE GENOMIC DNA]</scope>
    <source>
        <strain evidence="2 3">TRM68085</strain>
    </source>
</reference>
<dbReference type="GO" id="GO:0003677">
    <property type="term" value="F:DNA binding"/>
    <property type="evidence" value="ECO:0007669"/>
    <property type="project" value="TreeGrafter"/>
</dbReference>
<dbReference type="GO" id="GO:0003700">
    <property type="term" value="F:DNA-binding transcription factor activity"/>
    <property type="evidence" value="ECO:0007669"/>
    <property type="project" value="InterPro"/>
</dbReference>
<proteinExistence type="predicted"/>
<dbReference type="InterPro" id="IPR052543">
    <property type="entry name" value="HTH_Metal-responsive_Reg"/>
</dbReference>
<dbReference type="Pfam" id="PF12840">
    <property type="entry name" value="HTH_20"/>
    <property type="match status" value="1"/>
</dbReference>
<dbReference type="CDD" id="cd00090">
    <property type="entry name" value="HTH_ARSR"/>
    <property type="match status" value="1"/>
</dbReference>
<comment type="caution">
    <text evidence="2">The sequence shown here is derived from an EMBL/GenBank/DDBJ whole genome shotgun (WGS) entry which is preliminary data.</text>
</comment>
<dbReference type="GO" id="GO:0097063">
    <property type="term" value="F:cadmium ion sensor activity"/>
    <property type="evidence" value="ECO:0007669"/>
    <property type="project" value="TreeGrafter"/>
</dbReference>
<dbReference type="InterPro" id="IPR001845">
    <property type="entry name" value="HTH_ArsR_DNA-bd_dom"/>
</dbReference>
<name>A0A5N5ENB8_9ACTN</name>
<dbReference type="Gene3D" id="1.10.10.10">
    <property type="entry name" value="Winged helix-like DNA-binding domain superfamily/Winged helix DNA-binding domain"/>
    <property type="match status" value="1"/>
</dbReference>
<sequence length="240" mass="25802">MRNHDAHLEGPDLAALAGLLADGTRASFCLALLDGRAWTATELARHAGVAASTATEHLNLLVDGGLLAQERQGRHRYVRLADPETAQLIETLASMAPRRVNPPRSLPAVNRSRALARARTCYDHLAGALGVAITEAMTDRGLLDWEQGLTLTGDGTDWLAELGIVLSAATRRPPVRSCLDWTERRPHLAGAVGASLCRHAFDSGWITRIGTSRAVALTETGRRALRVHLGLSGETHTPIR</sequence>
<dbReference type="SMART" id="SM00418">
    <property type="entry name" value="HTH_ARSR"/>
    <property type="match status" value="1"/>
</dbReference>
<evidence type="ECO:0000313" key="2">
    <source>
        <dbReference type="EMBL" id="KAB2592355.1"/>
    </source>
</evidence>
<dbReference type="PANTHER" id="PTHR39168">
    <property type="entry name" value="TRANSCRIPTIONAL REGULATOR-RELATED"/>
    <property type="match status" value="1"/>
</dbReference>
<evidence type="ECO:0000259" key="1">
    <source>
        <dbReference type="PROSITE" id="PS50987"/>
    </source>
</evidence>
<dbReference type="PROSITE" id="PS50987">
    <property type="entry name" value="HTH_ARSR_2"/>
    <property type="match status" value="1"/>
</dbReference>
<dbReference type="GO" id="GO:0046686">
    <property type="term" value="P:response to cadmium ion"/>
    <property type="evidence" value="ECO:0007669"/>
    <property type="project" value="TreeGrafter"/>
</dbReference>
<accession>A0A5N5ENB8</accession>
<keyword evidence="3" id="KW-1185">Reference proteome</keyword>
<evidence type="ECO:0000313" key="3">
    <source>
        <dbReference type="Proteomes" id="UP000326907"/>
    </source>
</evidence>
<organism evidence="2 3">
    <name type="scientific">Streptomyces arboris</name>
    <dbReference type="NCBI Taxonomy" id="2600619"/>
    <lineage>
        <taxon>Bacteria</taxon>
        <taxon>Bacillati</taxon>
        <taxon>Actinomycetota</taxon>
        <taxon>Actinomycetes</taxon>
        <taxon>Kitasatosporales</taxon>
        <taxon>Streptomycetaceae</taxon>
        <taxon>Streptomyces</taxon>
    </lineage>
</organism>
<dbReference type="SUPFAM" id="SSF46785">
    <property type="entry name" value="Winged helix' DNA-binding domain"/>
    <property type="match status" value="1"/>
</dbReference>
<dbReference type="PANTHER" id="PTHR39168:SF1">
    <property type="entry name" value="TRANSCRIPTIONAL REGULATORY PROTEIN"/>
    <property type="match status" value="1"/>
</dbReference>
<dbReference type="AlphaFoldDB" id="A0A5N5ENB8"/>
<dbReference type="GO" id="GO:0010288">
    <property type="term" value="P:response to lead ion"/>
    <property type="evidence" value="ECO:0007669"/>
    <property type="project" value="TreeGrafter"/>
</dbReference>
<protein>
    <submittedName>
        <fullName evidence="2">Helix-turn-helix transcriptional regulator</fullName>
    </submittedName>
</protein>
<dbReference type="EMBL" id="VYUA01000008">
    <property type="protein sequence ID" value="KAB2592355.1"/>
    <property type="molecule type" value="Genomic_DNA"/>
</dbReference>
<dbReference type="InterPro" id="IPR036388">
    <property type="entry name" value="WH-like_DNA-bd_sf"/>
</dbReference>
<dbReference type="InterPro" id="IPR036390">
    <property type="entry name" value="WH_DNA-bd_sf"/>
</dbReference>
<gene>
    <name evidence="2" type="ORF">F5983_12015</name>
</gene>